<proteinExistence type="predicted"/>
<dbReference type="EMBL" id="UYSU01039775">
    <property type="protein sequence ID" value="VDM01672.1"/>
    <property type="molecule type" value="Genomic_DNA"/>
</dbReference>
<sequence length="98" mass="10873">MELMHHVSESLGAAEFLHYFLPSFAIHRIKGFLQIHECRLEVNPHLKTLLLQLPCSEDYIGGAAMTAETALAFQKESLFQMAAEVIEGNAGEDFPGDV</sequence>
<dbReference type="WBParaSite" id="SSLN_0001586101-mRNA-1">
    <property type="protein sequence ID" value="SSLN_0001586101-mRNA-1"/>
    <property type="gene ID" value="SSLN_0001586101"/>
</dbReference>
<name>A0A183TFN9_SCHSO</name>
<reference evidence="3" key="1">
    <citation type="submission" date="2016-06" db="UniProtKB">
        <authorList>
            <consortium name="WormBaseParasite"/>
        </authorList>
    </citation>
    <scope>IDENTIFICATION</scope>
</reference>
<evidence type="ECO:0000313" key="3">
    <source>
        <dbReference type="WBParaSite" id="SSLN_0001586101-mRNA-1"/>
    </source>
</evidence>
<evidence type="ECO:0000313" key="1">
    <source>
        <dbReference type="EMBL" id="VDM01672.1"/>
    </source>
</evidence>
<dbReference type="Proteomes" id="UP000275846">
    <property type="component" value="Unassembled WGS sequence"/>
</dbReference>
<protein>
    <submittedName>
        <fullName evidence="3">N-terminal acetyltransferase B complex auxiliary subunit NAA25</fullName>
    </submittedName>
</protein>
<dbReference type="OrthoDB" id="10411629at2759"/>
<reference evidence="1 2" key="2">
    <citation type="submission" date="2018-11" db="EMBL/GenBank/DDBJ databases">
        <authorList>
            <consortium name="Pathogen Informatics"/>
        </authorList>
    </citation>
    <scope>NUCLEOTIDE SEQUENCE [LARGE SCALE GENOMIC DNA]</scope>
    <source>
        <strain evidence="1 2">NST_G2</strain>
    </source>
</reference>
<gene>
    <name evidence="1" type="ORF">SSLN_LOCUS15286</name>
</gene>
<organism evidence="3">
    <name type="scientific">Schistocephalus solidus</name>
    <name type="common">Tapeworm</name>
    <dbReference type="NCBI Taxonomy" id="70667"/>
    <lineage>
        <taxon>Eukaryota</taxon>
        <taxon>Metazoa</taxon>
        <taxon>Spiralia</taxon>
        <taxon>Lophotrochozoa</taxon>
        <taxon>Platyhelminthes</taxon>
        <taxon>Cestoda</taxon>
        <taxon>Eucestoda</taxon>
        <taxon>Diphyllobothriidea</taxon>
        <taxon>Diphyllobothriidae</taxon>
        <taxon>Schistocephalus</taxon>
    </lineage>
</organism>
<keyword evidence="2" id="KW-1185">Reference proteome</keyword>
<evidence type="ECO:0000313" key="2">
    <source>
        <dbReference type="Proteomes" id="UP000275846"/>
    </source>
</evidence>
<accession>A0A183TFN9</accession>
<dbReference type="AlphaFoldDB" id="A0A183TFN9"/>